<feature type="domain" description="HTH cro/C1-type" evidence="1">
    <location>
        <begin position="14"/>
        <end position="45"/>
    </location>
</feature>
<dbReference type="InterPro" id="IPR010982">
    <property type="entry name" value="Lambda_DNA-bd_dom_sf"/>
</dbReference>
<proteinExistence type="predicted"/>
<reference evidence="2 3" key="1">
    <citation type="journal article" date="2019" name="Int. J. Syst. Evol. Microbiol.">
        <title>The Global Catalogue of Microorganisms (GCM) 10K type strain sequencing project: providing services to taxonomists for standard genome sequencing and annotation.</title>
        <authorList>
            <consortium name="The Broad Institute Genomics Platform"/>
            <consortium name="The Broad Institute Genome Sequencing Center for Infectious Disease"/>
            <person name="Wu L."/>
            <person name="Ma J."/>
        </authorList>
    </citation>
    <scope>NUCLEOTIDE SEQUENCE [LARGE SCALE GENOMIC DNA]</scope>
    <source>
        <strain evidence="2 3">JCM 10425</strain>
    </source>
</reference>
<dbReference type="SMART" id="SM00530">
    <property type="entry name" value="HTH_XRE"/>
    <property type="match status" value="1"/>
</dbReference>
<evidence type="ECO:0000259" key="1">
    <source>
        <dbReference type="PROSITE" id="PS50943"/>
    </source>
</evidence>
<keyword evidence="3" id="KW-1185">Reference proteome</keyword>
<protein>
    <recommendedName>
        <fullName evidence="1">HTH cro/C1-type domain-containing protein</fullName>
    </recommendedName>
</protein>
<dbReference type="PROSITE" id="PS50943">
    <property type="entry name" value="HTH_CROC1"/>
    <property type="match status" value="1"/>
</dbReference>
<dbReference type="EMBL" id="BAAAGX010000012">
    <property type="protein sequence ID" value="GAA0244729.1"/>
    <property type="molecule type" value="Genomic_DNA"/>
</dbReference>
<dbReference type="RefSeq" id="WP_344649686.1">
    <property type="nucleotide sequence ID" value="NZ_BAAAGX010000012.1"/>
</dbReference>
<dbReference type="InterPro" id="IPR011990">
    <property type="entry name" value="TPR-like_helical_dom_sf"/>
</dbReference>
<evidence type="ECO:0000313" key="3">
    <source>
        <dbReference type="Proteomes" id="UP001500967"/>
    </source>
</evidence>
<dbReference type="CDD" id="cd00093">
    <property type="entry name" value="HTH_XRE"/>
    <property type="match status" value="1"/>
</dbReference>
<evidence type="ECO:0000313" key="2">
    <source>
        <dbReference type="EMBL" id="GAA0244729.1"/>
    </source>
</evidence>
<accession>A0ABN0UB59</accession>
<dbReference type="Proteomes" id="UP001500967">
    <property type="component" value="Unassembled WGS sequence"/>
</dbReference>
<dbReference type="Gene3D" id="1.10.260.40">
    <property type="entry name" value="lambda repressor-like DNA-binding domains"/>
    <property type="match status" value="1"/>
</dbReference>
<dbReference type="Gene3D" id="1.25.40.10">
    <property type="entry name" value="Tetratricopeptide repeat domain"/>
    <property type="match status" value="1"/>
</dbReference>
<dbReference type="SUPFAM" id="SSF48452">
    <property type="entry name" value="TPR-like"/>
    <property type="match status" value="1"/>
</dbReference>
<sequence length="366" mass="38557">MTGTDRPTSLAALLRHHRTRAGLTQRELAHRVGYSRSTIANAETGDVRSADFYRRCDEVLAARGTLNAARAAVGTPPGPRTPPLEHRLAGVPPEETIEHLRRHWHLLVRTDNLFGPRAALPDVRAALAVLAGLEATGPARTARLCLSARYALTASWLYQDTGRPTDAATWAGRALERAHESGDRASLAWALHRQSRLAEPDDPHRARSLALAALGQATGAHRPLVAALYVQCARTAALRGDRTGCDALLTRATLLADARETAGDGRTGYGGHCTRAWVLAARGECALLLGSPAAAVGPLRAALALLAPAYRRDRGLVLGRLARAHTHLGDAAEARRASAECRAIGEVTGSASVLALAGAPGVSSAA</sequence>
<organism evidence="2 3">
    <name type="scientific">Cryptosporangium japonicum</name>
    <dbReference type="NCBI Taxonomy" id="80872"/>
    <lineage>
        <taxon>Bacteria</taxon>
        <taxon>Bacillati</taxon>
        <taxon>Actinomycetota</taxon>
        <taxon>Actinomycetes</taxon>
        <taxon>Cryptosporangiales</taxon>
        <taxon>Cryptosporangiaceae</taxon>
        <taxon>Cryptosporangium</taxon>
    </lineage>
</organism>
<dbReference type="InterPro" id="IPR001387">
    <property type="entry name" value="Cro/C1-type_HTH"/>
</dbReference>
<gene>
    <name evidence="2" type="ORF">GCM10009539_32710</name>
</gene>
<comment type="caution">
    <text evidence="2">The sequence shown here is derived from an EMBL/GenBank/DDBJ whole genome shotgun (WGS) entry which is preliminary data.</text>
</comment>
<dbReference type="SUPFAM" id="SSF47413">
    <property type="entry name" value="lambda repressor-like DNA-binding domains"/>
    <property type="match status" value="1"/>
</dbReference>
<name>A0ABN0UB59_9ACTN</name>
<dbReference type="Pfam" id="PF13560">
    <property type="entry name" value="HTH_31"/>
    <property type="match status" value="1"/>
</dbReference>